<name>A0A1G4ZA51_9ENTR</name>
<dbReference type="InterPro" id="IPR053987">
    <property type="entry name" value="MlrA-like_C"/>
</dbReference>
<dbReference type="Pfam" id="PF22270">
    <property type="entry name" value="MlrA_helical"/>
    <property type="match status" value="1"/>
</dbReference>
<dbReference type="RefSeq" id="WP_017459818.1">
    <property type="nucleotide sequence ID" value="NZ_CP016337.1"/>
</dbReference>
<dbReference type="SMART" id="SM00422">
    <property type="entry name" value="HTH_MERR"/>
    <property type="match status" value="1"/>
</dbReference>
<keyword evidence="3" id="KW-0804">Transcription</keyword>
<accession>A0A1G4ZA51</accession>
<dbReference type="InterPro" id="IPR053988">
    <property type="entry name" value="MlrA-like_helical"/>
</dbReference>
<evidence type="ECO:0000259" key="4">
    <source>
        <dbReference type="PROSITE" id="PS50937"/>
    </source>
</evidence>
<dbReference type="InterPro" id="IPR047057">
    <property type="entry name" value="MerR_fam"/>
</dbReference>
<dbReference type="PROSITE" id="PS00552">
    <property type="entry name" value="HTH_MERR_1"/>
    <property type="match status" value="1"/>
</dbReference>
<evidence type="ECO:0000256" key="2">
    <source>
        <dbReference type="ARBA" id="ARBA00023125"/>
    </source>
</evidence>
<dbReference type="PANTHER" id="PTHR30204">
    <property type="entry name" value="REDOX-CYCLING DRUG-SENSING TRANSCRIPTIONAL ACTIVATOR SOXR"/>
    <property type="match status" value="1"/>
</dbReference>
<dbReference type="Pfam" id="PF22267">
    <property type="entry name" value="MlrA_C"/>
    <property type="match status" value="1"/>
</dbReference>
<feature type="domain" description="HTH merR-type" evidence="4">
    <location>
        <begin position="3"/>
        <end position="72"/>
    </location>
</feature>
<dbReference type="GO" id="GO:0003677">
    <property type="term" value="F:DNA binding"/>
    <property type="evidence" value="ECO:0007669"/>
    <property type="project" value="UniProtKB-KW"/>
</dbReference>
<dbReference type="InterPro" id="IPR000551">
    <property type="entry name" value="MerR-type_HTH_dom"/>
</dbReference>
<dbReference type="Pfam" id="PF13411">
    <property type="entry name" value="MerR_1"/>
    <property type="match status" value="1"/>
</dbReference>
<dbReference type="NCBIfam" id="NF011617">
    <property type="entry name" value="PRK15043.1"/>
    <property type="match status" value="1"/>
</dbReference>
<dbReference type="GO" id="GO:0003700">
    <property type="term" value="F:DNA-binding transcription factor activity"/>
    <property type="evidence" value="ECO:0007669"/>
    <property type="project" value="InterPro"/>
</dbReference>
<dbReference type="GeneID" id="23843894"/>
<proteinExistence type="predicted"/>
<dbReference type="Proteomes" id="UP000183569">
    <property type="component" value="Unassembled WGS sequence"/>
</dbReference>
<evidence type="ECO:0000256" key="1">
    <source>
        <dbReference type="ARBA" id="ARBA00023015"/>
    </source>
</evidence>
<dbReference type="SUPFAM" id="SSF46955">
    <property type="entry name" value="Putative DNA-binding domain"/>
    <property type="match status" value="1"/>
</dbReference>
<gene>
    <name evidence="5" type="ORF">SAMN02927897_04338</name>
</gene>
<dbReference type="Gene3D" id="1.10.1660.10">
    <property type="match status" value="1"/>
</dbReference>
<reference evidence="5 6" key="1">
    <citation type="submission" date="2016-10" db="EMBL/GenBank/DDBJ databases">
        <authorList>
            <person name="Varghese N."/>
            <person name="Submissions S."/>
        </authorList>
    </citation>
    <scope>NUCLEOTIDE SEQUENCE [LARGE SCALE GENOMIC DNA]</scope>
    <source>
        <strain evidence="5 6">CGMCC 1.12102</strain>
    </source>
</reference>
<dbReference type="CDD" id="cd04763">
    <property type="entry name" value="HTH_MlrA-like"/>
    <property type="match status" value="1"/>
</dbReference>
<dbReference type="EMBL" id="FMUI01000019">
    <property type="protein sequence ID" value="SCX62527.1"/>
    <property type="molecule type" value="Genomic_DNA"/>
</dbReference>
<sequence length="243" mass="27895">MALYTIGEVALLCEINPVTLRAWQRRYGLLQPQRTDGGHRLFTEEDIDRIREIKRWIETGVQVSKVQKLLSSALEETRDGWRAQQETALQYLQQGDPHRLHQWIKEHGRDYPAQALTTHLLIPLRLRLQTQQPALLAMLSLLDGILINYISGCLTSARKKPGKDALVVGWNVQDTTRLWLEGWMASQQGWRVDILAHALPQLRPEMFPGRTLLVWCGETPGESQQQQMLAWRDAGHSVWLLGI</sequence>
<dbReference type="PANTHER" id="PTHR30204:SF67">
    <property type="entry name" value="HTH-TYPE TRANSCRIPTIONAL REGULATOR MLRA-RELATED"/>
    <property type="match status" value="1"/>
</dbReference>
<evidence type="ECO:0000313" key="5">
    <source>
        <dbReference type="EMBL" id="SCX62527.1"/>
    </source>
</evidence>
<evidence type="ECO:0000256" key="3">
    <source>
        <dbReference type="ARBA" id="ARBA00023163"/>
    </source>
</evidence>
<protein>
    <submittedName>
        <fullName evidence="5">DNA-binding transcriptional regulator, MerR family</fullName>
    </submittedName>
</protein>
<keyword evidence="1" id="KW-0805">Transcription regulation</keyword>
<comment type="caution">
    <text evidence="5">The sequence shown here is derived from an EMBL/GenBank/DDBJ whole genome shotgun (WGS) entry which is preliminary data.</text>
</comment>
<dbReference type="AlphaFoldDB" id="A0A1G4ZA51"/>
<dbReference type="InterPro" id="IPR048225">
    <property type="entry name" value="MlrA-like_HTH"/>
</dbReference>
<keyword evidence="2 5" id="KW-0238">DNA-binding</keyword>
<dbReference type="InterPro" id="IPR009061">
    <property type="entry name" value="DNA-bd_dom_put_sf"/>
</dbReference>
<organism evidence="5 6">
    <name type="scientific">Kosakonia sacchari</name>
    <dbReference type="NCBI Taxonomy" id="1158459"/>
    <lineage>
        <taxon>Bacteria</taxon>
        <taxon>Pseudomonadati</taxon>
        <taxon>Pseudomonadota</taxon>
        <taxon>Gammaproteobacteria</taxon>
        <taxon>Enterobacterales</taxon>
        <taxon>Enterobacteriaceae</taxon>
        <taxon>Kosakonia</taxon>
    </lineage>
</organism>
<dbReference type="PROSITE" id="PS50937">
    <property type="entry name" value="HTH_MERR_2"/>
    <property type="match status" value="1"/>
</dbReference>
<evidence type="ECO:0000313" key="6">
    <source>
        <dbReference type="Proteomes" id="UP000183569"/>
    </source>
</evidence>